<sequence length="434" mass="50082">MPSLKKKGSDVKLNSTEDIVRFMLESDEEISDCSSSDFDDVIDGTDISTEEDSDDDMEKSIAENNQSIVTQPVSFVVPIKKRQRMTTKKTKVMDNLCLTKCKPVSGMCRQIFHSEPGVHESVASDDPLEIFELLFTNELIDMIVKMTNKYADQSNIGKLHSKTSRLSKWVDTTPSDIRMYLAVLIYRGLLHKPRNDWYYSKNLLITTPGFRRLMSQNKLLLIEKYLHFVDNQELEEYYNRSAKIQPVLVSLIERFKLLLNLRPTGYIWNVIIYTGADTLGIDNRDEDYHASKIILSLLGGLLDLGHCIYIDNWYTSIEICKILKQRSTDLIGTIRRDRKSLPLSVAKVKLKRGERVVEYENTLGISLLHWKDKRDVFMMSTCILDTEKIVVRRGIQAKIPTVIHEYNQLMGGVDRSDQMMTSYPTERKRVKKMV</sequence>
<dbReference type="PANTHER" id="PTHR46599">
    <property type="entry name" value="PIGGYBAC TRANSPOSABLE ELEMENT-DERIVED PROTEIN 4"/>
    <property type="match status" value="1"/>
</dbReference>
<accession>A0ABM4BMC4</accession>
<dbReference type="Proteomes" id="UP001652625">
    <property type="component" value="Chromosome 03"/>
</dbReference>
<feature type="region of interest" description="Disordered" evidence="1">
    <location>
        <begin position="31"/>
        <end position="56"/>
    </location>
</feature>
<dbReference type="GeneID" id="136078378"/>
<dbReference type="InterPro" id="IPR029526">
    <property type="entry name" value="PGBD"/>
</dbReference>
<dbReference type="RefSeq" id="XP_065650219.1">
    <property type="nucleotide sequence ID" value="XM_065794147.1"/>
</dbReference>
<dbReference type="Pfam" id="PF13843">
    <property type="entry name" value="DDE_Tnp_1_7"/>
    <property type="match status" value="2"/>
</dbReference>
<feature type="domain" description="PiggyBac transposable element-derived protein" evidence="2">
    <location>
        <begin position="264"/>
        <end position="431"/>
    </location>
</feature>
<organism evidence="3 4">
    <name type="scientific">Hydra vulgaris</name>
    <name type="common">Hydra</name>
    <name type="synonym">Hydra attenuata</name>
    <dbReference type="NCBI Taxonomy" id="6087"/>
    <lineage>
        <taxon>Eukaryota</taxon>
        <taxon>Metazoa</taxon>
        <taxon>Cnidaria</taxon>
        <taxon>Hydrozoa</taxon>
        <taxon>Hydroidolina</taxon>
        <taxon>Anthoathecata</taxon>
        <taxon>Aplanulata</taxon>
        <taxon>Hydridae</taxon>
        <taxon>Hydra</taxon>
    </lineage>
</organism>
<reference evidence="4" key="1">
    <citation type="submission" date="2025-08" db="UniProtKB">
        <authorList>
            <consortium name="RefSeq"/>
        </authorList>
    </citation>
    <scope>IDENTIFICATION</scope>
</reference>
<evidence type="ECO:0000313" key="4">
    <source>
        <dbReference type="RefSeq" id="XP_065650219.1"/>
    </source>
</evidence>
<protein>
    <submittedName>
        <fullName evidence="4">PiggyBac transposable element-derived protein 4-like</fullName>
    </submittedName>
</protein>
<feature type="domain" description="PiggyBac transposable element-derived protein" evidence="2">
    <location>
        <begin position="126"/>
        <end position="258"/>
    </location>
</feature>
<gene>
    <name evidence="4" type="primary">LOC136078378</name>
</gene>
<keyword evidence="3" id="KW-1185">Reference proteome</keyword>
<evidence type="ECO:0000256" key="1">
    <source>
        <dbReference type="SAM" id="MobiDB-lite"/>
    </source>
</evidence>
<dbReference type="PANTHER" id="PTHR46599:SF3">
    <property type="entry name" value="PIGGYBAC TRANSPOSABLE ELEMENT-DERIVED PROTEIN 4"/>
    <property type="match status" value="1"/>
</dbReference>
<proteinExistence type="predicted"/>
<evidence type="ECO:0000259" key="2">
    <source>
        <dbReference type="Pfam" id="PF13843"/>
    </source>
</evidence>
<name>A0ABM4BMC4_HYDVU</name>
<evidence type="ECO:0000313" key="3">
    <source>
        <dbReference type="Proteomes" id="UP001652625"/>
    </source>
</evidence>